<proteinExistence type="predicted"/>
<dbReference type="InterPro" id="IPR039422">
    <property type="entry name" value="MarR/SlyA-like"/>
</dbReference>
<dbReference type="Proteomes" id="UP001438953">
    <property type="component" value="Unassembled WGS sequence"/>
</dbReference>
<dbReference type="InterPro" id="IPR000835">
    <property type="entry name" value="HTH_MarR-typ"/>
</dbReference>
<gene>
    <name evidence="2" type="ORF">VSX56_04705</name>
</gene>
<dbReference type="InterPro" id="IPR036388">
    <property type="entry name" value="WH-like_DNA-bd_sf"/>
</dbReference>
<name>A0ABV1SDT3_9RHOB</name>
<organism evidence="2 3">
    <name type="scientific">Thioclava kandeliae</name>
    <dbReference type="NCBI Taxonomy" id="3070818"/>
    <lineage>
        <taxon>Bacteria</taxon>
        <taxon>Pseudomonadati</taxon>
        <taxon>Pseudomonadota</taxon>
        <taxon>Alphaproteobacteria</taxon>
        <taxon>Rhodobacterales</taxon>
        <taxon>Paracoccaceae</taxon>
        <taxon>Thioclava</taxon>
    </lineage>
</organism>
<evidence type="ECO:0000313" key="3">
    <source>
        <dbReference type="Proteomes" id="UP001438953"/>
    </source>
</evidence>
<dbReference type="SMART" id="SM00347">
    <property type="entry name" value="HTH_MARR"/>
    <property type="match status" value="1"/>
</dbReference>
<dbReference type="InterPro" id="IPR036390">
    <property type="entry name" value="WH_DNA-bd_sf"/>
</dbReference>
<feature type="domain" description="HTH marR-type" evidence="1">
    <location>
        <begin position="44"/>
        <end position="183"/>
    </location>
</feature>
<comment type="caution">
    <text evidence="2">The sequence shown here is derived from an EMBL/GenBank/DDBJ whole genome shotgun (WGS) entry which is preliminary data.</text>
</comment>
<dbReference type="Pfam" id="PF01047">
    <property type="entry name" value="MarR"/>
    <property type="match status" value="1"/>
</dbReference>
<dbReference type="SUPFAM" id="SSF46785">
    <property type="entry name" value="Winged helix' DNA-binding domain"/>
    <property type="match status" value="1"/>
</dbReference>
<dbReference type="RefSeq" id="WP_350935211.1">
    <property type="nucleotide sequence ID" value="NZ_JAYWLC010000003.1"/>
</dbReference>
<dbReference type="EMBL" id="JAYWLC010000003">
    <property type="protein sequence ID" value="MER5171069.1"/>
    <property type="molecule type" value="Genomic_DNA"/>
</dbReference>
<reference evidence="2 3" key="1">
    <citation type="submission" date="2024-06" db="EMBL/GenBank/DDBJ databases">
        <title>Thioclava kandeliae sp. nov. from a rhizosphere soil sample of Kandelia candel in a mangrove.</title>
        <authorList>
            <person name="Mu T."/>
        </authorList>
    </citation>
    <scope>NUCLEOTIDE SEQUENCE [LARGE SCALE GENOMIC DNA]</scope>
    <source>
        <strain evidence="2 3">CPCC 100088</strain>
    </source>
</reference>
<dbReference type="PROSITE" id="PS50995">
    <property type="entry name" value="HTH_MARR_2"/>
    <property type="match status" value="1"/>
</dbReference>
<evidence type="ECO:0000313" key="2">
    <source>
        <dbReference type="EMBL" id="MER5171069.1"/>
    </source>
</evidence>
<keyword evidence="3" id="KW-1185">Reference proteome</keyword>
<protein>
    <submittedName>
        <fullName evidence="2">MarR family winged helix-turn-helix transcriptional regulator</fullName>
    </submittedName>
</protein>
<evidence type="ECO:0000259" key="1">
    <source>
        <dbReference type="PROSITE" id="PS50995"/>
    </source>
</evidence>
<dbReference type="PANTHER" id="PTHR33164">
    <property type="entry name" value="TRANSCRIPTIONAL REGULATOR, MARR FAMILY"/>
    <property type="match status" value="1"/>
</dbReference>
<dbReference type="Gene3D" id="1.10.10.10">
    <property type="entry name" value="Winged helix-like DNA-binding domain superfamily/Winged helix DNA-binding domain"/>
    <property type="match status" value="1"/>
</dbReference>
<sequence>MPSEKPTVKPIAGHNFAPVAVDLYDRTVRPLTVSRPELLINGSDAEFRKLIHAFFGFLSRHEKVRANFGANIGLGGVEYSVLVAISHMTADDGFVIVSQLAEHLHLSSAFVTTVTKRLEKMGLVEKTVDPEDRRKIQLTITETAYGLLCALAPIQQKVNDVEFGTLRRGDLSFMVNMMESLIEGAERALKLQDYLRSNPDHIQPEPSKDA</sequence>
<accession>A0ABV1SDT3</accession>
<dbReference type="PANTHER" id="PTHR33164:SF101">
    <property type="entry name" value="TRANSCRIPTIONAL REPRESSOR MPRA"/>
    <property type="match status" value="1"/>
</dbReference>